<keyword evidence="4" id="KW-1185">Reference proteome</keyword>
<reference evidence="3 4" key="1">
    <citation type="journal article" date="2018" name="Front. Microbiol.">
        <title>Prospects for Fungal Bioremediation of Acidic Radioactive Waste Sites: Characterization and Genome Sequence of Rhodotorula taiwanensis MD1149.</title>
        <authorList>
            <person name="Tkavc R."/>
            <person name="Matrosova V.Y."/>
            <person name="Grichenko O.E."/>
            <person name="Gostincar C."/>
            <person name="Volpe R.P."/>
            <person name="Klimenkova P."/>
            <person name="Gaidamakova E.K."/>
            <person name="Zhou C.E."/>
            <person name="Stewart B.J."/>
            <person name="Lyman M.G."/>
            <person name="Malfatti S.A."/>
            <person name="Rubinfeld B."/>
            <person name="Courtot M."/>
            <person name="Singh J."/>
            <person name="Dalgard C.L."/>
            <person name="Hamilton T."/>
            <person name="Frey K.G."/>
            <person name="Gunde-Cimerman N."/>
            <person name="Dugan L."/>
            <person name="Daly M.J."/>
        </authorList>
    </citation>
    <scope>NUCLEOTIDE SEQUENCE [LARGE SCALE GENOMIC DNA]</scope>
    <source>
        <strain evidence="3 4">MD1149</strain>
    </source>
</reference>
<protein>
    <recommendedName>
        <fullName evidence="2">Protein CPL1-like domain-containing protein</fullName>
    </recommendedName>
</protein>
<feature type="domain" description="Protein CPL1-like" evidence="2">
    <location>
        <begin position="270"/>
        <end position="328"/>
    </location>
</feature>
<dbReference type="PANTHER" id="PTHR35192:SF2">
    <property type="entry name" value="APPLE DOMAIN-CONTAINING PROTEIN"/>
    <property type="match status" value="1"/>
</dbReference>
<evidence type="ECO:0000259" key="2">
    <source>
        <dbReference type="Pfam" id="PF21671"/>
    </source>
</evidence>
<dbReference type="InterPro" id="IPR038955">
    <property type="entry name" value="PriA/CPL1_fungi"/>
</dbReference>
<dbReference type="AlphaFoldDB" id="A0A2S5BJ73"/>
<comment type="caution">
    <text evidence="3">The sequence shown here is derived from an EMBL/GenBank/DDBJ whole genome shotgun (WGS) entry which is preliminary data.</text>
</comment>
<organism evidence="3 4">
    <name type="scientific">Rhodotorula taiwanensis</name>
    <dbReference type="NCBI Taxonomy" id="741276"/>
    <lineage>
        <taxon>Eukaryota</taxon>
        <taxon>Fungi</taxon>
        <taxon>Dikarya</taxon>
        <taxon>Basidiomycota</taxon>
        <taxon>Pucciniomycotina</taxon>
        <taxon>Microbotryomycetes</taxon>
        <taxon>Sporidiobolales</taxon>
        <taxon>Sporidiobolaceae</taxon>
        <taxon>Rhodotorula</taxon>
    </lineage>
</organism>
<dbReference type="PANTHER" id="PTHR35192">
    <property type="entry name" value="PROTEIN, PUTATIVE-RELATED"/>
    <property type="match status" value="1"/>
</dbReference>
<dbReference type="OrthoDB" id="439917at2759"/>
<evidence type="ECO:0000313" key="3">
    <source>
        <dbReference type="EMBL" id="POY76798.1"/>
    </source>
</evidence>
<name>A0A2S5BJ73_9BASI</name>
<feature type="signal peptide" evidence="1">
    <location>
        <begin position="1"/>
        <end position="18"/>
    </location>
</feature>
<dbReference type="Proteomes" id="UP000237144">
    <property type="component" value="Unassembled WGS sequence"/>
</dbReference>
<evidence type="ECO:0000313" key="4">
    <source>
        <dbReference type="Proteomes" id="UP000237144"/>
    </source>
</evidence>
<proteinExistence type="predicted"/>
<sequence>MIGKTLLFVAASTSFAVATLDVLPFSYGRFPCTKWHSDGSMYADDSMCQHDQLKATGVSLDSLSTYQGYKRDRPIPTGSHCEQDPDSGSYWCGIEGAQCDDDDACDCGTCSESGTCSGGYGTVVPHNSECSGYLWCTPLFSTTTVPGGCGGDNAFCGDWDQHDLSTCATDEERWSRFDRNCHSGKSSYCNSRTSHCGHKCTTAGCDCTSDPEHACGEGLKPVIDPSCDKCTCQPIHNGSQRARARRNVRLVESLCPKSFSACTIGGSKGFECVDTQTSLEQCGGCLESGEGVDCTTIPNVSAVGCVAGVCEIWACDDGFQYAPAENACLPMA</sequence>
<dbReference type="InterPro" id="IPR048661">
    <property type="entry name" value="CPL1-like"/>
</dbReference>
<dbReference type="Pfam" id="PF21671">
    <property type="entry name" value="CPL1-like"/>
    <property type="match status" value="1"/>
</dbReference>
<accession>A0A2S5BJ73</accession>
<gene>
    <name evidence="3" type="ORF">BMF94_0048</name>
</gene>
<evidence type="ECO:0000256" key="1">
    <source>
        <dbReference type="SAM" id="SignalP"/>
    </source>
</evidence>
<keyword evidence="1" id="KW-0732">Signal</keyword>
<dbReference type="EMBL" id="PJQD01000001">
    <property type="protein sequence ID" value="POY76798.1"/>
    <property type="molecule type" value="Genomic_DNA"/>
</dbReference>
<feature type="chain" id="PRO_5015577445" description="Protein CPL1-like domain-containing protein" evidence="1">
    <location>
        <begin position="19"/>
        <end position="332"/>
    </location>
</feature>